<keyword evidence="1" id="KW-0472">Membrane</keyword>
<dbReference type="KEGG" id="mei:Msip34_0146"/>
<gene>
    <name evidence="2" type="ordered locus">Msip34_0146</name>
</gene>
<dbReference type="STRING" id="582744.Msip34_0146"/>
<dbReference type="EMBL" id="CP001674">
    <property type="protein sequence ID" value="ACT49395.1"/>
    <property type="molecule type" value="Genomic_DNA"/>
</dbReference>
<accession>C6X8C5</accession>
<reference evidence="3" key="1">
    <citation type="submission" date="2009-07" db="EMBL/GenBank/DDBJ databases">
        <title>Complete sequence of chromosome of Methylovorus sp. SIP3-4.</title>
        <authorList>
            <person name="Lucas S."/>
            <person name="Copeland A."/>
            <person name="Lapidus A."/>
            <person name="Glavina del Rio T."/>
            <person name="Tice H."/>
            <person name="Bruce D."/>
            <person name="Goodwin L."/>
            <person name="Pitluck S."/>
            <person name="Clum A."/>
            <person name="Larimer F."/>
            <person name="Land M."/>
            <person name="Hauser L."/>
            <person name="Kyrpides N."/>
            <person name="Mikhailova N."/>
            <person name="Kayluzhnaya M."/>
            <person name="Chistoserdova L."/>
        </authorList>
    </citation>
    <scope>NUCLEOTIDE SEQUENCE [LARGE SCALE GENOMIC DNA]</scope>
    <source>
        <strain evidence="3">SIP3-4</strain>
    </source>
</reference>
<feature type="transmembrane region" description="Helical" evidence="1">
    <location>
        <begin position="37"/>
        <end position="55"/>
    </location>
</feature>
<keyword evidence="1" id="KW-1133">Transmembrane helix</keyword>
<sequence length="185" mass="20910">MQNTGPSKSRVLCFLFITVFFSLILYLKSGWVAETQAGIAVFSLLSLISLWILYIDTKRKVIINKAIDQIQVHEMTLLGRERRSSYPLSEFAYVRSIITPGRSAVNCVELVTAGDNWGLVVSSFFPKGGPRFFSLITETESPNAETLCKAIADYTLLPNKGFQGHAYCKTHIRSRNEQSYFEKRL</sequence>
<reference evidence="2 3" key="2">
    <citation type="journal article" date="2011" name="J. Bacteriol.">
        <title>Genomes of three methylotrophs from a single niche uncover genetic and metabolic divergence of Methylophilaceae.</title>
        <authorList>
            <person name="Lapidus A."/>
            <person name="Clum A."/>
            <person name="Labutti K."/>
            <person name="Kaluzhnaya M.G."/>
            <person name="Lim S."/>
            <person name="Beck D.A."/>
            <person name="Glavina Del Rio T."/>
            <person name="Nolan M."/>
            <person name="Mavromatis K."/>
            <person name="Huntemann M."/>
            <person name="Lucas S."/>
            <person name="Lidstrom M.E."/>
            <person name="Ivanova N."/>
            <person name="Chistoserdova L."/>
        </authorList>
    </citation>
    <scope>NUCLEOTIDE SEQUENCE [LARGE SCALE GENOMIC DNA]</scope>
    <source>
        <strain evidence="2 3">SIP3-4</strain>
    </source>
</reference>
<organism evidence="2 3">
    <name type="scientific">Methylovorus glucosotrophus (strain SIP3-4)</name>
    <dbReference type="NCBI Taxonomy" id="582744"/>
    <lineage>
        <taxon>Bacteria</taxon>
        <taxon>Pseudomonadati</taxon>
        <taxon>Pseudomonadota</taxon>
        <taxon>Betaproteobacteria</taxon>
        <taxon>Nitrosomonadales</taxon>
        <taxon>Methylophilaceae</taxon>
        <taxon>Methylovorus</taxon>
    </lineage>
</organism>
<evidence type="ECO:0000313" key="2">
    <source>
        <dbReference type="EMBL" id="ACT49395.1"/>
    </source>
</evidence>
<dbReference type="HOGENOM" id="CLU_1459708_0_0_4"/>
<keyword evidence="3" id="KW-1185">Reference proteome</keyword>
<name>C6X8C5_METGS</name>
<dbReference type="AlphaFoldDB" id="C6X8C5"/>
<keyword evidence="1" id="KW-0812">Transmembrane</keyword>
<dbReference type="OrthoDB" id="9962795at2"/>
<dbReference type="RefSeq" id="WP_015829169.1">
    <property type="nucleotide sequence ID" value="NC_012969.1"/>
</dbReference>
<proteinExistence type="predicted"/>
<protein>
    <recommendedName>
        <fullName evidence="4">Transmembrane protein</fullName>
    </recommendedName>
</protein>
<evidence type="ECO:0000313" key="3">
    <source>
        <dbReference type="Proteomes" id="UP000002743"/>
    </source>
</evidence>
<evidence type="ECO:0000256" key="1">
    <source>
        <dbReference type="SAM" id="Phobius"/>
    </source>
</evidence>
<feature type="transmembrane region" description="Helical" evidence="1">
    <location>
        <begin position="12"/>
        <end position="31"/>
    </location>
</feature>
<dbReference type="Proteomes" id="UP000002743">
    <property type="component" value="Chromosome"/>
</dbReference>
<evidence type="ECO:0008006" key="4">
    <source>
        <dbReference type="Google" id="ProtNLM"/>
    </source>
</evidence>